<protein>
    <submittedName>
        <fullName evidence="1">Uncharacterized protein</fullName>
    </submittedName>
</protein>
<name>A0A8X6R1R4_NEPPI</name>
<gene>
    <name evidence="1" type="ORF">NPIL_596531</name>
</gene>
<organism evidence="1 2">
    <name type="scientific">Nephila pilipes</name>
    <name type="common">Giant wood spider</name>
    <name type="synonym">Nephila maculata</name>
    <dbReference type="NCBI Taxonomy" id="299642"/>
    <lineage>
        <taxon>Eukaryota</taxon>
        <taxon>Metazoa</taxon>
        <taxon>Ecdysozoa</taxon>
        <taxon>Arthropoda</taxon>
        <taxon>Chelicerata</taxon>
        <taxon>Arachnida</taxon>
        <taxon>Araneae</taxon>
        <taxon>Araneomorphae</taxon>
        <taxon>Entelegynae</taxon>
        <taxon>Araneoidea</taxon>
        <taxon>Nephilidae</taxon>
        <taxon>Nephila</taxon>
    </lineage>
</organism>
<accession>A0A8X6R1R4</accession>
<comment type="caution">
    <text evidence="1">The sequence shown here is derived from an EMBL/GenBank/DDBJ whole genome shotgun (WGS) entry which is preliminary data.</text>
</comment>
<reference evidence="1" key="1">
    <citation type="submission" date="2020-08" db="EMBL/GenBank/DDBJ databases">
        <title>Multicomponent nature underlies the extraordinary mechanical properties of spider dragline silk.</title>
        <authorList>
            <person name="Kono N."/>
            <person name="Nakamura H."/>
            <person name="Mori M."/>
            <person name="Yoshida Y."/>
            <person name="Ohtoshi R."/>
            <person name="Malay A.D."/>
            <person name="Moran D.A.P."/>
            <person name="Tomita M."/>
            <person name="Numata K."/>
            <person name="Arakawa K."/>
        </authorList>
    </citation>
    <scope>NUCLEOTIDE SEQUENCE</scope>
</reference>
<dbReference type="Proteomes" id="UP000887013">
    <property type="component" value="Unassembled WGS sequence"/>
</dbReference>
<evidence type="ECO:0000313" key="2">
    <source>
        <dbReference type="Proteomes" id="UP000887013"/>
    </source>
</evidence>
<proteinExistence type="predicted"/>
<sequence length="77" mass="8996">MANNFQANPRNVLDLRYLDLPVEDNDAFYIEQPQCEEYQDSCVREWRPVGKWSNQAFYVERYMAPAAGIMVIGAITY</sequence>
<dbReference type="AlphaFoldDB" id="A0A8X6R1R4"/>
<dbReference type="OrthoDB" id="9981685at2759"/>
<evidence type="ECO:0000313" key="1">
    <source>
        <dbReference type="EMBL" id="GFU54000.1"/>
    </source>
</evidence>
<keyword evidence="2" id="KW-1185">Reference proteome</keyword>
<dbReference type="EMBL" id="BMAW01038990">
    <property type="protein sequence ID" value="GFU54000.1"/>
    <property type="molecule type" value="Genomic_DNA"/>
</dbReference>